<accession>A0A068SB23</accession>
<dbReference type="VEuPathDB" id="FungiDB:LCOR_09987.1"/>
<organism evidence="2 3">
    <name type="scientific">Lichtheimia corymbifera JMRC:FSU:9682</name>
    <dbReference type="NCBI Taxonomy" id="1263082"/>
    <lineage>
        <taxon>Eukaryota</taxon>
        <taxon>Fungi</taxon>
        <taxon>Fungi incertae sedis</taxon>
        <taxon>Mucoromycota</taxon>
        <taxon>Mucoromycotina</taxon>
        <taxon>Mucoromycetes</taxon>
        <taxon>Mucorales</taxon>
        <taxon>Lichtheimiaceae</taxon>
        <taxon>Lichtheimia</taxon>
    </lineage>
</organism>
<protein>
    <submittedName>
        <fullName evidence="2">Uncharacterized protein</fullName>
    </submittedName>
</protein>
<dbReference type="Proteomes" id="UP000027586">
    <property type="component" value="Unassembled WGS sequence"/>
</dbReference>
<evidence type="ECO:0000313" key="3">
    <source>
        <dbReference type="Proteomes" id="UP000027586"/>
    </source>
</evidence>
<feature type="compositionally biased region" description="Basic and acidic residues" evidence="1">
    <location>
        <begin position="1"/>
        <end position="13"/>
    </location>
</feature>
<name>A0A068SB23_9FUNG</name>
<dbReference type="AlphaFoldDB" id="A0A068SB23"/>
<evidence type="ECO:0000313" key="2">
    <source>
        <dbReference type="EMBL" id="CDH59160.1"/>
    </source>
</evidence>
<sequence length="124" mass="14014">MEEHGQERIDQQPHGKGSIPPTTTSQHIGFDGWMQSSAVKGNPGMLLWLLGASVVRRNDHVDTTQDDDGLEGSTKWMISWGKVPDSHERYWNTQIKSCSSYFSIMDMFCHDDSQEYNGTIIVPI</sequence>
<comment type="caution">
    <text evidence="2">The sequence shown here is derived from an EMBL/GenBank/DDBJ whole genome shotgun (WGS) entry which is preliminary data.</text>
</comment>
<keyword evidence="3" id="KW-1185">Reference proteome</keyword>
<proteinExistence type="predicted"/>
<dbReference type="EMBL" id="CBTN010000065">
    <property type="protein sequence ID" value="CDH59160.1"/>
    <property type="molecule type" value="Genomic_DNA"/>
</dbReference>
<gene>
    <name evidence="2" type="ORF">LCOR_09987.1</name>
</gene>
<reference evidence="2" key="1">
    <citation type="submission" date="2013-08" db="EMBL/GenBank/DDBJ databases">
        <title>Gene expansion shapes genome architecture in the human pathogen Lichtheimia corymbifera: an evolutionary genomics analysis in the ancient terrestrial Mucorales (Mucoromycotina).</title>
        <authorList>
            <person name="Schwartze V.U."/>
            <person name="Winter S."/>
            <person name="Shelest E."/>
            <person name="Marcet-Houben M."/>
            <person name="Horn F."/>
            <person name="Wehner S."/>
            <person name="Hoffmann K."/>
            <person name="Riege K."/>
            <person name="Sammeth M."/>
            <person name="Nowrousian M."/>
            <person name="Valiante V."/>
            <person name="Linde J."/>
            <person name="Jacobsen I.D."/>
            <person name="Marz M."/>
            <person name="Brakhage A.A."/>
            <person name="Gabaldon T."/>
            <person name="Bocker S."/>
            <person name="Voigt K."/>
        </authorList>
    </citation>
    <scope>NUCLEOTIDE SEQUENCE [LARGE SCALE GENOMIC DNA]</scope>
    <source>
        <strain evidence="2">FSU 9682</strain>
    </source>
</reference>
<evidence type="ECO:0000256" key="1">
    <source>
        <dbReference type="SAM" id="MobiDB-lite"/>
    </source>
</evidence>
<feature type="region of interest" description="Disordered" evidence="1">
    <location>
        <begin position="1"/>
        <end position="29"/>
    </location>
</feature>